<dbReference type="EMBL" id="GGEC01082142">
    <property type="protein sequence ID" value="MBX62626.1"/>
    <property type="molecule type" value="Transcribed_RNA"/>
</dbReference>
<accession>A0A2P2Q6M0</accession>
<feature type="transmembrane region" description="Helical" evidence="1">
    <location>
        <begin position="12"/>
        <end position="29"/>
    </location>
</feature>
<reference evidence="2" key="1">
    <citation type="submission" date="2018-02" db="EMBL/GenBank/DDBJ databases">
        <title>Rhizophora mucronata_Transcriptome.</title>
        <authorList>
            <person name="Meera S.P."/>
            <person name="Sreeshan A."/>
            <person name="Augustine A."/>
        </authorList>
    </citation>
    <scope>NUCLEOTIDE SEQUENCE</scope>
    <source>
        <tissue evidence="2">Leaf</tissue>
    </source>
</reference>
<feature type="transmembrane region" description="Helical" evidence="1">
    <location>
        <begin position="35"/>
        <end position="57"/>
    </location>
</feature>
<evidence type="ECO:0000313" key="2">
    <source>
        <dbReference type="EMBL" id="MBX62626.1"/>
    </source>
</evidence>
<keyword evidence="1" id="KW-1133">Transmembrane helix</keyword>
<protein>
    <submittedName>
        <fullName evidence="2">Uncharacterized protein</fullName>
    </submittedName>
</protein>
<organism evidence="2">
    <name type="scientific">Rhizophora mucronata</name>
    <name type="common">Asiatic mangrove</name>
    <dbReference type="NCBI Taxonomy" id="61149"/>
    <lineage>
        <taxon>Eukaryota</taxon>
        <taxon>Viridiplantae</taxon>
        <taxon>Streptophyta</taxon>
        <taxon>Embryophyta</taxon>
        <taxon>Tracheophyta</taxon>
        <taxon>Spermatophyta</taxon>
        <taxon>Magnoliopsida</taxon>
        <taxon>eudicotyledons</taxon>
        <taxon>Gunneridae</taxon>
        <taxon>Pentapetalae</taxon>
        <taxon>rosids</taxon>
        <taxon>fabids</taxon>
        <taxon>Malpighiales</taxon>
        <taxon>Rhizophoraceae</taxon>
        <taxon>Rhizophora</taxon>
    </lineage>
</organism>
<sequence length="58" mass="6569">MLKRLKEKNGKILGIVFVSSSSCFFGYLCMYFCRFLSLACVCFLVDICLAIFGILLVM</sequence>
<keyword evidence="1" id="KW-0812">Transmembrane</keyword>
<keyword evidence="1" id="KW-0472">Membrane</keyword>
<name>A0A2P2Q6M0_RHIMU</name>
<dbReference type="PROSITE" id="PS51257">
    <property type="entry name" value="PROKAR_LIPOPROTEIN"/>
    <property type="match status" value="1"/>
</dbReference>
<evidence type="ECO:0000256" key="1">
    <source>
        <dbReference type="SAM" id="Phobius"/>
    </source>
</evidence>
<proteinExistence type="predicted"/>
<dbReference type="AlphaFoldDB" id="A0A2P2Q6M0"/>